<organism evidence="2 3">
    <name type="scientific">Prosthecobacter debontii</name>
    <dbReference type="NCBI Taxonomy" id="48467"/>
    <lineage>
        <taxon>Bacteria</taxon>
        <taxon>Pseudomonadati</taxon>
        <taxon>Verrucomicrobiota</taxon>
        <taxon>Verrucomicrobiia</taxon>
        <taxon>Verrucomicrobiales</taxon>
        <taxon>Verrucomicrobiaceae</taxon>
        <taxon>Prosthecobacter</taxon>
    </lineage>
</organism>
<protein>
    <submittedName>
        <fullName evidence="2">Uncharacterized protein</fullName>
    </submittedName>
</protein>
<evidence type="ECO:0000313" key="3">
    <source>
        <dbReference type="Proteomes" id="UP000190774"/>
    </source>
</evidence>
<dbReference type="EMBL" id="FUYE01000018">
    <property type="protein sequence ID" value="SKB05537.1"/>
    <property type="molecule type" value="Genomic_DNA"/>
</dbReference>
<evidence type="ECO:0000256" key="1">
    <source>
        <dbReference type="SAM" id="MobiDB-lite"/>
    </source>
</evidence>
<name>A0A1T4YUK7_9BACT</name>
<accession>A0A1T4YUK7</accession>
<feature type="region of interest" description="Disordered" evidence="1">
    <location>
        <begin position="117"/>
        <end position="136"/>
    </location>
</feature>
<evidence type="ECO:0000313" key="2">
    <source>
        <dbReference type="EMBL" id="SKB05537.1"/>
    </source>
</evidence>
<dbReference type="STRING" id="48467.SAMN02745166_04299"/>
<sequence>MLGARGRLARVDVFEEEGPAALVDVVFELLAGQAADADPLLRGEFQSVKLTDGKGGPGKGTPVASGEVARSGLVGLAEVGGQIVDKPSMMLDGLEFAGGGTQVLVAVVTEGIPALSDPGADLSQCPRDDRGTDHRQWGRCKCAAGSAGYGVPWRRS</sequence>
<gene>
    <name evidence="2" type="ORF">SAMN02745166_04299</name>
</gene>
<reference evidence="3" key="1">
    <citation type="submission" date="2017-02" db="EMBL/GenBank/DDBJ databases">
        <authorList>
            <person name="Varghese N."/>
            <person name="Submissions S."/>
        </authorList>
    </citation>
    <scope>NUCLEOTIDE SEQUENCE [LARGE SCALE GENOMIC DNA]</scope>
    <source>
        <strain evidence="3">ATCC 700200</strain>
    </source>
</reference>
<dbReference type="AlphaFoldDB" id="A0A1T4YUK7"/>
<proteinExistence type="predicted"/>
<keyword evidence="3" id="KW-1185">Reference proteome</keyword>
<feature type="compositionally biased region" description="Basic and acidic residues" evidence="1">
    <location>
        <begin position="126"/>
        <end position="136"/>
    </location>
</feature>
<dbReference type="Proteomes" id="UP000190774">
    <property type="component" value="Unassembled WGS sequence"/>
</dbReference>